<name>A0ABT7NI58_9SPHI</name>
<gene>
    <name evidence="6" type="ORF">HX018_00995</name>
</gene>
<dbReference type="InterPro" id="IPR001789">
    <property type="entry name" value="Sig_transdc_resp-reg_receiver"/>
</dbReference>
<feature type="domain" description="HTH luxR-type" evidence="4">
    <location>
        <begin position="140"/>
        <end position="205"/>
    </location>
</feature>
<dbReference type="InterPro" id="IPR016032">
    <property type="entry name" value="Sig_transdc_resp-reg_C-effctor"/>
</dbReference>
<dbReference type="PANTHER" id="PTHR45566">
    <property type="entry name" value="HTH-TYPE TRANSCRIPTIONAL REGULATOR YHJB-RELATED"/>
    <property type="match status" value="1"/>
</dbReference>
<accession>A0ABT7NI58</accession>
<feature type="modified residue" description="4-aspartylphosphate" evidence="3">
    <location>
        <position position="54"/>
    </location>
</feature>
<proteinExistence type="predicted"/>
<evidence type="ECO:0000313" key="7">
    <source>
        <dbReference type="Proteomes" id="UP001170954"/>
    </source>
</evidence>
<dbReference type="SUPFAM" id="SSF46894">
    <property type="entry name" value="C-terminal effector domain of the bipartite response regulators"/>
    <property type="match status" value="1"/>
</dbReference>
<dbReference type="PRINTS" id="PR00038">
    <property type="entry name" value="HTHLUXR"/>
</dbReference>
<dbReference type="InterPro" id="IPR011006">
    <property type="entry name" value="CheY-like_superfamily"/>
</dbReference>
<dbReference type="SMART" id="SM00421">
    <property type="entry name" value="HTH_LUXR"/>
    <property type="match status" value="1"/>
</dbReference>
<sequence length="212" mass="23840">MINIAIADDHPLLLEGLRNILSKEEDLTVVGCYPSAEALQAALKYEKIDILLLDINLSDTNSLELIRPLRASYPSMHIIIISVHNEYAVINSAFEEGAEGYIQKNSSIDEILTGIQYILHGKRFMCSQTKSIVDKKNQSELKSVPKLTRREKEILIEAAMGLTTIQIAEKLFISHHTVESHRKNLIEKFKASNLSSAIKMAYEYGLILEVKS</sequence>
<keyword evidence="2" id="KW-0238">DNA-binding</keyword>
<organism evidence="6 7">
    <name type="scientific">Sphingobacterium hotanense</name>
    <dbReference type="NCBI Taxonomy" id="649196"/>
    <lineage>
        <taxon>Bacteria</taxon>
        <taxon>Pseudomonadati</taxon>
        <taxon>Bacteroidota</taxon>
        <taxon>Sphingobacteriia</taxon>
        <taxon>Sphingobacteriales</taxon>
        <taxon>Sphingobacteriaceae</taxon>
        <taxon>Sphingobacterium</taxon>
    </lineage>
</organism>
<dbReference type="PROSITE" id="PS50043">
    <property type="entry name" value="HTH_LUXR_2"/>
    <property type="match status" value="1"/>
</dbReference>
<keyword evidence="7" id="KW-1185">Reference proteome</keyword>
<evidence type="ECO:0000259" key="5">
    <source>
        <dbReference type="PROSITE" id="PS50110"/>
    </source>
</evidence>
<dbReference type="Pfam" id="PF00196">
    <property type="entry name" value="GerE"/>
    <property type="match status" value="1"/>
</dbReference>
<reference evidence="6" key="1">
    <citation type="submission" date="2020-06" db="EMBL/GenBank/DDBJ databases">
        <authorList>
            <person name="Dong N."/>
        </authorList>
    </citation>
    <scope>NUCLEOTIDE SEQUENCE</scope>
    <source>
        <strain evidence="6">R1692</strain>
    </source>
</reference>
<dbReference type="CDD" id="cd17535">
    <property type="entry name" value="REC_NarL-like"/>
    <property type="match status" value="1"/>
</dbReference>
<evidence type="ECO:0000256" key="3">
    <source>
        <dbReference type="PROSITE-ProRule" id="PRU00169"/>
    </source>
</evidence>
<dbReference type="InterPro" id="IPR051015">
    <property type="entry name" value="EvgA-like"/>
</dbReference>
<dbReference type="RefSeq" id="WP_286650179.1">
    <property type="nucleotide sequence ID" value="NZ_JACAGK010000002.1"/>
</dbReference>
<evidence type="ECO:0000256" key="2">
    <source>
        <dbReference type="ARBA" id="ARBA00023125"/>
    </source>
</evidence>
<dbReference type="PROSITE" id="PS50110">
    <property type="entry name" value="RESPONSE_REGULATORY"/>
    <property type="match status" value="1"/>
</dbReference>
<protein>
    <submittedName>
        <fullName evidence="6">Response regulator transcription factor</fullName>
    </submittedName>
</protein>
<keyword evidence="1 3" id="KW-0597">Phosphoprotein</keyword>
<dbReference type="Gene3D" id="1.10.10.10">
    <property type="entry name" value="Winged helix-like DNA-binding domain superfamily/Winged helix DNA-binding domain"/>
    <property type="match status" value="1"/>
</dbReference>
<dbReference type="InterPro" id="IPR058245">
    <property type="entry name" value="NreC/VraR/RcsB-like_REC"/>
</dbReference>
<reference evidence="6" key="2">
    <citation type="journal article" date="2022" name="Sci. Total Environ.">
        <title>Prevalence, transmission, and molecular epidemiology of tet(X)-positive bacteria among humans, animals, and environmental niches in China: An epidemiological, and genomic-based study.</title>
        <authorList>
            <person name="Dong N."/>
            <person name="Zeng Y."/>
            <person name="Cai C."/>
            <person name="Sun C."/>
            <person name="Lu J."/>
            <person name="Liu C."/>
            <person name="Zhou H."/>
            <person name="Sun Q."/>
            <person name="Shu L."/>
            <person name="Wang H."/>
            <person name="Wang Y."/>
            <person name="Wang S."/>
            <person name="Wu C."/>
            <person name="Chan E.W."/>
            <person name="Chen G."/>
            <person name="Shen Z."/>
            <person name="Chen S."/>
            <person name="Zhang R."/>
        </authorList>
    </citation>
    <scope>NUCLEOTIDE SEQUENCE</scope>
    <source>
        <strain evidence="6">R1692</strain>
    </source>
</reference>
<dbReference type="InterPro" id="IPR036388">
    <property type="entry name" value="WH-like_DNA-bd_sf"/>
</dbReference>
<dbReference type="PANTHER" id="PTHR45566:SF2">
    <property type="entry name" value="NARL SUBFAMILY"/>
    <property type="match status" value="1"/>
</dbReference>
<dbReference type="Pfam" id="PF00072">
    <property type="entry name" value="Response_reg"/>
    <property type="match status" value="1"/>
</dbReference>
<evidence type="ECO:0000256" key="1">
    <source>
        <dbReference type="ARBA" id="ARBA00022553"/>
    </source>
</evidence>
<dbReference type="InterPro" id="IPR000792">
    <property type="entry name" value="Tscrpt_reg_LuxR_C"/>
</dbReference>
<dbReference type="CDD" id="cd06170">
    <property type="entry name" value="LuxR_C_like"/>
    <property type="match status" value="1"/>
</dbReference>
<dbReference type="PROSITE" id="PS00622">
    <property type="entry name" value="HTH_LUXR_1"/>
    <property type="match status" value="1"/>
</dbReference>
<evidence type="ECO:0000259" key="4">
    <source>
        <dbReference type="PROSITE" id="PS50043"/>
    </source>
</evidence>
<dbReference type="Gene3D" id="3.40.50.2300">
    <property type="match status" value="1"/>
</dbReference>
<feature type="domain" description="Response regulatory" evidence="5">
    <location>
        <begin position="3"/>
        <end position="119"/>
    </location>
</feature>
<evidence type="ECO:0000313" key="6">
    <source>
        <dbReference type="EMBL" id="MDM1046828.1"/>
    </source>
</evidence>
<comment type="caution">
    <text evidence="6">The sequence shown here is derived from an EMBL/GenBank/DDBJ whole genome shotgun (WGS) entry which is preliminary data.</text>
</comment>
<dbReference type="EMBL" id="JACAGK010000002">
    <property type="protein sequence ID" value="MDM1046828.1"/>
    <property type="molecule type" value="Genomic_DNA"/>
</dbReference>
<dbReference type="SMART" id="SM00448">
    <property type="entry name" value="REC"/>
    <property type="match status" value="1"/>
</dbReference>
<dbReference type="SUPFAM" id="SSF52172">
    <property type="entry name" value="CheY-like"/>
    <property type="match status" value="1"/>
</dbReference>
<dbReference type="Proteomes" id="UP001170954">
    <property type="component" value="Unassembled WGS sequence"/>
</dbReference>